<gene>
    <name evidence="3" type="ORF">GCM10022254_44280</name>
</gene>
<evidence type="ECO:0000256" key="1">
    <source>
        <dbReference type="ARBA" id="ARBA00008007"/>
    </source>
</evidence>
<organism evidence="3 4">
    <name type="scientific">Actinomadura meridiana</name>
    <dbReference type="NCBI Taxonomy" id="559626"/>
    <lineage>
        <taxon>Bacteria</taxon>
        <taxon>Bacillati</taxon>
        <taxon>Actinomycetota</taxon>
        <taxon>Actinomycetes</taxon>
        <taxon>Streptosporangiales</taxon>
        <taxon>Thermomonosporaceae</taxon>
        <taxon>Actinomadura</taxon>
    </lineage>
</organism>
<dbReference type="CDD" id="cd06223">
    <property type="entry name" value="PRTases_typeI"/>
    <property type="match status" value="1"/>
</dbReference>
<dbReference type="SUPFAM" id="SSF53271">
    <property type="entry name" value="PRTase-like"/>
    <property type="match status" value="1"/>
</dbReference>
<evidence type="ECO:0000313" key="4">
    <source>
        <dbReference type="Proteomes" id="UP001501710"/>
    </source>
</evidence>
<dbReference type="InterPro" id="IPR029057">
    <property type="entry name" value="PRTase-like"/>
</dbReference>
<dbReference type="Gene3D" id="3.40.50.2020">
    <property type="match status" value="1"/>
</dbReference>
<comment type="similarity">
    <text evidence="1">Belongs to the ComF/GntX family.</text>
</comment>
<dbReference type="EMBL" id="BAABAS010000015">
    <property type="protein sequence ID" value="GAA4235909.1"/>
    <property type="molecule type" value="Genomic_DNA"/>
</dbReference>
<keyword evidence="4" id="KW-1185">Reference proteome</keyword>
<dbReference type="PANTHER" id="PTHR47505">
    <property type="entry name" value="DNA UTILIZATION PROTEIN YHGH"/>
    <property type="match status" value="1"/>
</dbReference>
<proteinExistence type="inferred from homology"/>
<dbReference type="Proteomes" id="UP001501710">
    <property type="component" value="Unassembled WGS sequence"/>
</dbReference>
<feature type="domain" description="Phosphoribosyltransferase" evidence="2">
    <location>
        <begin position="151"/>
        <end position="218"/>
    </location>
</feature>
<reference evidence="4" key="1">
    <citation type="journal article" date="2019" name="Int. J. Syst. Evol. Microbiol.">
        <title>The Global Catalogue of Microorganisms (GCM) 10K type strain sequencing project: providing services to taxonomists for standard genome sequencing and annotation.</title>
        <authorList>
            <consortium name="The Broad Institute Genomics Platform"/>
            <consortium name="The Broad Institute Genome Sequencing Center for Infectious Disease"/>
            <person name="Wu L."/>
            <person name="Ma J."/>
        </authorList>
    </citation>
    <scope>NUCLEOTIDE SEQUENCE [LARGE SCALE GENOMIC DNA]</scope>
    <source>
        <strain evidence="4">JCM 17440</strain>
    </source>
</reference>
<sequence length="222" mass="23492">MSIFGDLLDLLLPERCVACGDEPVVLCDGCATPLRGPARPASTAPDGLPPPWTVAAYEGPLRKILPAYKDHGRTALAVPLGEALATSLHKAVADVDPPHTIVWVPSARAATKRRGHDPLRALVAIALQRLREDGVSATALNALKHRKRVMDQAGLTATQRTTNLHNALQTTRPDLADRPLILVDDIITTGASLSEAARALHTAGAKVTATATIATTPRHRPP</sequence>
<comment type="caution">
    <text evidence="3">The sequence shown here is derived from an EMBL/GenBank/DDBJ whole genome shotgun (WGS) entry which is preliminary data.</text>
</comment>
<evidence type="ECO:0000313" key="3">
    <source>
        <dbReference type="EMBL" id="GAA4235909.1"/>
    </source>
</evidence>
<name>A0ABP8C9B3_9ACTN</name>
<dbReference type="InterPro" id="IPR000836">
    <property type="entry name" value="PRTase_dom"/>
</dbReference>
<evidence type="ECO:0000259" key="2">
    <source>
        <dbReference type="Pfam" id="PF00156"/>
    </source>
</evidence>
<dbReference type="PANTHER" id="PTHR47505:SF1">
    <property type="entry name" value="DNA UTILIZATION PROTEIN YHGH"/>
    <property type="match status" value="1"/>
</dbReference>
<protein>
    <recommendedName>
        <fullName evidence="2">Phosphoribosyltransferase domain-containing protein</fullName>
    </recommendedName>
</protein>
<accession>A0ABP8C9B3</accession>
<dbReference type="RefSeq" id="WP_344899582.1">
    <property type="nucleotide sequence ID" value="NZ_BAABAS010000015.1"/>
</dbReference>
<dbReference type="InterPro" id="IPR051910">
    <property type="entry name" value="ComF/GntX_DNA_util-trans"/>
</dbReference>
<dbReference type="Pfam" id="PF00156">
    <property type="entry name" value="Pribosyltran"/>
    <property type="match status" value="1"/>
</dbReference>